<dbReference type="SUPFAM" id="SSF50965">
    <property type="entry name" value="Galactose oxidase, central domain"/>
    <property type="match status" value="1"/>
</dbReference>
<evidence type="ECO:0000313" key="5">
    <source>
        <dbReference type="Proteomes" id="UP000241769"/>
    </source>
</evidence>
<dbReference type="OrthoDB" id="10250130at2759"/>
<dbReference type="PANTHER" id="PTHR46647:SF1">
    <property type="entry name" value="RAB9 EFFECTOR PROTEIN WITH KELCH MOTIFS"/>
    <property type="match status" value="1"/>
</dbReference>
<dbReference type="Pfam" id="PF24681">
    <property type="entry name" value="Kelch_KLHDC2_KLHL20_DRC7"/>
    <property type="match status" value="1"/>
</dbReference>
<dbReference type="PROSITE" id="PS50181">
    <property type="entry name" value="FBOX"/>
    <property type="match status" value="1"/>
</dbReference>
<dbReference type="PANTHER" id="PTHR46647">
    <property type="entry name" value="RAB9 EFFECTOR PROTEIN WITH KELCH MOTIFS"/>
    <property type="match status" value="1"/>
</dbReference>
<dbReference type="FunCoup" id="A0A2P6NXS6">
    <property type="interactions" value="28"/>
</dbReference>
<dbReference type="Proteomes" id="UP000241769">
    <property type="component" value="Unassembled WGS sequence"/>
</dbReference>
<dbReference type="InterPro" id="IPR052124">
    <property type="entry name" value="Rab9_kelch_effector"/>
</dbReference>
<comment type="caution">
    <text evidence="4">The sequence shown here is derived from an EMBL/GenBank/DDBJ whole genome shotgun (WGS) entry which is preliminary data.</text>
</comment>
<accession>A0A2P6NXS6</accession>
<proteinExistence type="predicted"/>
<dbReference type="SUPFAM" id="SSF81383">
    <property type="entry name" value="F-box domain"/>
    <property type="match status" value="1"/>
</dbReference>
<dbReference type="Gene3D" id="1.20.1280.50">
    <property type="match status" value="1"/>
</dbReference>
<dbReference type="Pfam" id="PF12937">
    <property type="entry name" value="F-box-like"/>
    <property type="match status" value="1"/>
</dbReference>
<dbReference type="AlphaFoldDB" id="A0A2P6NXS6"/>
<dbReference type="EMBL" id="MDYQ01000007">
    <property type="protein sequence ID" value="PRP88761.1"/>
    <property type="molecule type" value="Genomic_DNA"/>
</dbReference>
<dbReference type="InterPro" id="IPR011043">
    <property type="entry name" value="Gal_Oxase/kelch_b-propeller"/>
</dbReference>
<dbReference type="InParanoid" id="A0A2P6NXS6"/>
<keyword evidence="1" id="KW-0880">Kelch repeat</keyword>
<dbReference type="InterPro" id="IPR015915">
    <property type="entry name" value="Kelch-typ_b-propeller"/>
</dbReference>
<sequence length="460" mass="52303">MQIPSVETVVPIEILSHVLSFLEPQHLLSFGATSRIMYELSCSSALWRQLCQQKWPTEFYNINEIQNDFGTEDDFFWKRHYIQKYLLTLQSTLSWTQISLSQSSLGSTKPSARYAHSGTVYDNKIVYIGGQMAQKSRFNDFYFYDTTTGRFTQPKISGSPPNISKHTTMEIDGTFYMFGGYDGISQRFELSAFDPVKRMWYVPQTQGETPPSRSNHASAVVGKKMYIFGGLLQQDKELVDSNDMHVLDTTTMTWSAPQCTGTIPEPRCGHKMVTIDGKIYLFGGGNGDNWANKFNDLHTFDPETNEWSKPTTIGDLVDATTFASVWAVGRFLFVFGGGRITYRGSVSNEVFAYDTVTRCWSKQSVDGKAPTERDDCTTNVVDDVVYMMHGYNSGPIDEFWSIKMCPMFYRSVHGREPMKSVIKESSTPVLTLSPSLRKMKRKICQLTMSPFQWRNSTHKS</sequence>
<evidence type="ECO:0000313" key="4">
    <source>
        <dbReference type="EMBL" id="PRP88761.1"/>
    </source>
</evidence>
<reference evidence="4 5" key="1">
    <citation type="journal article" date="2018" name="Genome Biol. Evol.">
        <title>Multiple Roots of Fruiting Body Formation in Amoebozoa.</title>
        <authorList>
            <person name="Hillmann F."/>
            <person name="Forbes G."/>
            <person name="Novohradska S."/>
            <person name="Ferling I."/>
            <person name="Riege K."/>
            <person name="Groth M."/>
            <person name="Westermann M."/>
            <person name="Marz M."/>
            <person name="Spaller T."/>
            <person name="Winckler T."/>
            <person name="Schaap P."/>
            <person name="Glockner G."/>
        </authorList>
    </citation>
    <scope>NUCLEOTIDE SEQUENCE [LARGE SCALE GENOMIC DNA]</scope>
    <source>
        <strain evidence="4 5">Jena</strain>
    </source>
</reference>
<feature type="domain" description="F-box" evidence="3">
    <location>
        <begin position="4"/>
        <end position="50"/>
    </location>
</feature>
<dbReference type="Gene3D" id="2.120.10.80">
    <property type="entry name" value="Kelch-type beta propeller"/>
    <property type="match status" value="2"/>
</dbReference>
<gene>
    <name evidence="4" type="ORF">PROFUN_00229</name>
</gene>
<dbReference type="SMART" id="SM00256">
    <property type="entry name" value="FBOX"/>
    <property type="match status" value="1"/>
</dbReference>
<dbReference type="Pfam" id="PF01344">
    <property type="entry name" value="Kelch_1"/>
    <property type="match status" value="1"/>
</dbReference>
<dbReference type="STRING" id="1890364.A0A2P6NXS6"/>
<keyword evidence="2" id="KW-0677">Repeat</keyword>
<organism evidence="4 5">
    <name type="scientific">Planoprotostelium fungivorum</name>
    <dbReference type="NCBI Taxonomy" id="1890364"/>
    <lineage>
        <taxon>Eukaryota</taxon>
        <taxon>Amoebozoa</taxon>
        <taxon>Evosea</taxon>
        <taxon>Variosea</taxon>
        <taxon>Cavosteliida</taxon>
        <taxon>Cavosteliaceae</taxon>
        <taxon>Planoprotostelium</taxon>
    </lineage>
</organism>
<protein>
    <recommendedName>
        <fullName evidence="3">F-box domain-containing protein</fullName>
    </recommendedName>
</protein>
<evidence type="ECO:0000256" key="2">
    <source>
        <dbReference type="ARBA" id="ARBA00022737"/>
    </source>
</evidence>
<evidence type="ECO:0000256" key="1">
    <source>
        <dbReference type="ARBA" id="ARBA00022441"/>
    </source>
</evidence>
<evidence type="ECO:0000259" key="3">
    <source>
        <dbReference type="PROSITE" id="PS50181"/>
    </source>
</evidence>
<keyword evidence="5" id="KW-1185">Reference proteome</keyword>
<dbReference type="InterPro" id="IPR001810">
    <property type="entry name" value="F-box_dom"/>
</dbReference>
<dbReference type="InterPro" id="IPR036047">
    <property type="entry name" value="F-box-like_dom_sf"/>
</dbReference>
<dbReference type="InterPro" id="IPR006652">
    <property type="entry name" value="Kelch_1"/>
</dbReference>
<name>A0A2P6NXS6_9EUKA</name>